<gene>
    <name evidence="1" type="ORF">C5U48_02750</name>
</gene>
<sequence>MAGEDGITVDLEGGALDPRAVADAIEQIESLITSISGFEDAQLTLTNLRGGSAHISMAVVGSPLDLVHGGIEELRQGPVLPDGWNRQSLQAIIGLRKVSTRRGVESINLRLGNAISAIDDVIEENAEKALAPSSLSLGAVRGRLYRYTNDTVRKRRSAGLRRTDTGEAIELRFAPDDAAKVRAHLERDVEVWGEITRDATGQVAQLVVEGIEPIDAPGQGASASEGRGLLGSDWAGGIDPAEWVRTMRG</sequence>
<proteinExistence type="predicted"/>
<dbReference type="AlphaFoldDB" id="A0A9X7IRH7"/>
<evidence type="ECO:0000313" key="1">
    <source>
        <dbReference type="EMBL" id="PQM53744.1"/>
    </source>
</evidence>
<comment type="caution">
    <text evidence="1">The sequence shown here is derived from an EMBL/GenBank/DDBJ whole genome shotgun (WGS) entry which is preliminary data.</text>
</comment>
<protein>
    <submittedName>
        <fullName evidence="1">Uncharacterized protein</fullName>
    </submittedName>
</protein>
<reference evidence="1 2" key="1">
    <citation type="submission" date="2018-02" db="EMBL/GenBank/DDBJ databases">
        <title>Draft genome sequence of Mycobacterium virginiense isolated from mud of a swine farm in Japan.</title>
        <authorList>
            <person name="Ohya K."/>
        </authorList>
    </citation>
    <scope>NUCLEOTIDE SEQUENCE [LARGE SCALE GENOMIC DNA]</scope>
    <source>
        <strain evidence="1 2">GF75</strain>
    </source>
</reference>
<keyword evidence="2" id="KW-1185">Reference proteome</keyword>
<accession>A0A9X7IRH7</accession>
<name>A0A9X7IRH7_9MYCO</name>
<dbReference type="EMBL" id="PUEV01000012">
    <property type="protein sequence ID" value="PQM53744.1"/>
    <property type="molecule type" value="Genomic_DNA"/>
</dbReference>
<evidence type="ECO:0000313" key="2">
    <source>
        <dbReference type="Proteomes" id="UP000237911"/>
    </source>
</evidence>
<dbReference type="Proteomes" id="UP000237911">
    <property type="component" value="Unassembled WGS sequence"/>
</dbReference>
<dbReference type="RefSeq" id="WP_105294560.1">
    <property type="nucleotide sequence ID" value="NZ_PUEV01000012.1"/>
</dbReference>
<organism evidence="1 2">
    <name type="scientific">Mycolicibacter virginiensis</name>
    <dbReference type="NCBI Taxonomy" id="1795032"/>
    <lineage>
        <taxon>Bacteria</taxon>
        <taxon>Bacillati</taxon>
        <taxon>Actinomycetota</taxon>
        <taxon>Actinomycetes</taxon>
        <taxon>Mycobacteriales</taxon>
        <taxon>Mycobacteriaceae</taxon>
        <taxon>Mycolicibacter</taxon>
    </lineage>
</organism>